<dbReference type="InterPro" id="IPR045005">
    <property type="entry name" value="BPM1-6"/>
</dbReference>
<name>A0A9Q0CUK5_9POAL</name>
<dbReference type="PROSITE" id="PS50097">
    <property type="entry name" value="BTB"/>
    <property type="match status" value="1"/>
</dbReference>
<dbReference type="AlphaFoldDB" id="A0A9Q0CUK5"/>
<organism evidence="6 7">
    <name type="scientific">Rhynchospora breviuscula</name>
    <dbReference type="NCBI Taxonomy" id="2022672"/>
    <lineage>
        <taxon>Eukaryota</taxon>
        <taxon>Viridiplantae</taxon>
        <taxon>Streptophyta</taxon>
        <taxon>Embryophyta</taxon>
        <taxon>Tracheophyta</taxon>
        <taxon>Spermatophyta</taxon>
        <taxon>Magnoliopsida</taxon>
        <taxon>Liliopsida</taxon>
        <taxon>Poales</taxon>
        <taxon>Cyperaceae</taxon>
        <taxon>Cyperoideae</taxon>
        <taxon>Rhynchosporeae</taxon>
        <taxon>Rhynchospora</taxon>
    </lineage>
</organism>
<feature type="domain" description="BTB" evidence="4">
    <location>
        <begin position="176"/>
        <end position="239"/>
    </location>
</feature>
<comment type="caution">
    <text evidence="6">The sequence shown here is derived from an EMBL/GenBank/DDBJ whole genome shotgun (WGS) entry which is preliminary data.</text>
</comment>
<dbReference type="SUPFAM" id="SSF54695">
    <property type="entry name" value="POZ domain"/>
    <property type="match status" value="1"/>
</dbReference>
<evidence type="ECO:0008006" key="8">
    <source>
        <dbReference type="Google" id="ProtNLM"/>
    </source>
</evidence>
<dbReference type="SUPFAM" id="SSF49599">
    <property type="entry name" value="TRAF domain-like"/>
    <property type="match status" value="1"/>
</dbReference>
<dbReference type="PROSITE" id="PS50144">
    <property type="entry name" value="MATH"/>
    <property type="match status" value="1"/>
</dbReference>
<dbReference type="InterPro" id="IPR002083">
    <property type="entry name" value="MATH/TRAF_dom"/>
</dbReference>
<dbReference type="Pfam" id="PF00651">
    <property type="entry name" value="BTB"/>
    <property type="match status" value="1"/>
</dbReference>
<dbReference type="GO" id="GO:0016567">
    <property type="term" value="P:protein ubiquitination"/>
    <property type="evidence" value="ECO:0007669"/>
    <property type="project" value="InterPro"/>
</dbReference>
<dbReference type="Gene3D" id="3.30.710.10">
    <property type="entry name" value="Potassium Channel Kv1.1, Chain A"/>
    <property type="match status" value="1"/>
</dbReference>
<proteinExistence type="inferred from homology"/>
<feature type="domain" description="MATH" evidence="5">
    <location>
        <begin position="20"/>
        <end position="138"/>
    </location>
</feature>
<evidence type="ECO:0000259" key="5">
    <source>
        <dbReference type="PROSITE" id="PS50144"/>
    </source>
</evidence>
<comment type="similarity">
    <text evidence="2">Belongs to the Tdpoz family.</text>
</comment>
<feature type="transmembrane region" description="Helical" evidence="3">
    <location>
        <begin position="64"/>
        <end position="86"/>
    </location>
</feature>
<accession>A0A9Q0CUK5</accession>
<dbReference type="InterPro" id="IPR011333">
    <property type="entry name" value="SKP1/BTB/POZ_sf"/>
</dbReference>
<dbReference type="InterPro" id="IPR000210">
    <property type="entry name" value="BTB/POZ_dom"/>
</dbReference>
<dbReference type="OrthoDB" id="693342at2759"/>
<dbReference type="SMART" id="SM00225">
    <property type="entry name" value="BTB"/>
    <property type="match status" value="1"/>
</dbReference>
<dbReference type="Proteomes" id="UP001151287">
    <property type="component" value="Unassembled WGS sequence"/>
</dbReference>
<keyword evidence="3" id="KW-1133">Transmembrane helix</keyword>
<keyword evidence="3" id="KW-0812">Transmembrane</keyword>
<evidence type="ECO:0000259" key="4">
    <source>
        <dbReference type="PROSITE" id="PS50097"/>
    </source>
</evidence>
<dbReference type="InterPro" id="IPR056423">
    <property type="entry name" value="BACK_BPM_SPOP"/>
</dbReference>
<evidence type="ECO:0000313" key="7">
    <source>
        <dbReference type="Proteomes" id="UP001151287"/>
    </source>
</evidence>
<dbReference type="CDD" id="cd00121">
    <property type="entry name" value="MATH"/>
    <property type="match status" value="1"/>
</dbReference>
<evidence type="ECO:0000256" key="1">
    <source>
        <dbReference type="ARBA" id="ARBA00004906"/>
    </source>
</evidence>
<dbReference type="PANTHER" id="PTHR26379:SF187">
    <property type="entry name" value="OS07G0655300 PROTEIN"/>
    <property type="match status" value="1"/>
</dbReference>
<dbReference type="EMBL" id="JAMQYH010000001">
    <property type="protein sequence ID" value="KAJ1700478.1"/>
    <property type="molecule type" value="Genomic_DNA"/>
</dbReference>
<dbReference type="Gene3D" id="2.60.210.10">
    <property type="entry name" value="Apoptosis, Tumor Necrosis Factor Receptor Associated Protein 2, Chain A"/>
    <property type="match status" value="1"/>
</dbReference>
<keyword evidence="7" id="KW-1185">Reference proteome</keyword>
<evidence type="ECO:0000256" key="3">
    <source>
        <dbReference type="SAM" id="Phobius"/>
    </source>
</evidence>
<keyword evidence="3" id="KW-0472">Membrane</keyword>
<evidence type="ECO:0000313" key="6">
    <source>
        <dbReference type="EMBL" id="KAJ1700478.1"/>
    </source>
</evidence>
<reference evidence="6" key="1">
    <citation type="journal article" date="2022" name="Cell">
        <title>Repeat-based holocentromeres influence genome architecture and karyotype evolution.</title>
        <authorList>
            <person name="Hofstatter P.G."/>
            <person name="Thangavel G."/>
            <person name="Lux T."/>
            <person name="Neumann P."/>
            <person name="Vondrak T."/>
            <person name="Novak P."/>
            <person name="Zhang M."/>
            <person name="Costa L."/>
            <person name="Castellani M."/>
            <person name="Scott A."/>
            <person name="Toegelov H."/>
            <person name="Fuchs J."/>
            <person name="Mata-Sucre Y."/>
            <person name="Dias Y."/>
            <person name="Vanzela A.L.L."/>
            <person name="Huettel B."/>
            <person name="Almeida C.C.S."/>
            <person name="Simkova H."/>
            <person name="Souza G."/>
            <person name="Pedrosa-Harand A."/>
            <person name="Macas J."/>
            <person name="Mayer K.F.X."/>
            <person name="Houben A."/>
            <person name="Marques A."/>
        </authorList>
    </citation>
    <scope>NUCLEOTIDE SEQUENCE</scope>
    <source>
        <strain evidence="6">RhyBre1mFocal</strain>
    </source>
</reference>
<dbReference type="InterPro" id="IPR008974">
    <property type="entry name" value="TRAF-like"/>
</dbReference>
<gene>
    <name evidence="6" type="ORF">LUZ63_000257</name>
</gene>
<dbReference type="Pfam" id="PF22486">
    <property type="entry name" value="MATH_2"/>
    <property type="match status" value="1"/>
</dbReference>
<comment type="pathway">
    <text evidence="1">Protein modification; protein ubiquitination.</text>
</comment>
<evidence type="ECO:0000256" key="2">
    <source>
        <dbReference type="ARBA" id="ARBA00010846"/>
    </source>
</evidence>
<sequence>MNWSTPNTVTGFLSMAETATHQFKCCYSETKDLPSGRSITSPTFSVAGHNCNILYYPQGSKGSFIKLTFVIQCISAVTASFGFVFLDKHGKPASKASDRSIFTFSPACEKYWFMDFIGKSDLETEFLKDDYITLFFSVTIQSNNSHEEVPKQLVTGIVPFTVNEQFAELPENKEMADITFEVGGEIFTAHKSILSVRSPVFKAEFLRGMAESNMKRIQIKEIKPVIFKALLHFIYTDSVLDMPDEDTPLVTQVQHLLKAADRYGLEGLKMICEEVLIRNITLDTLISSLALAEEHNCQELKNACLGSASEPEILVQLALKSEYVQLMQQYPSMLKSLNDSARDNDDFCYIMNWKKQRYN</sequence>
<dbReference type="PANTHER" id="PTHR26379">
    <property type="entry name" value="BTB/POZ AND MATH DOMAIN-CONTAINING PROTEIN 1"/>
    <property type="match status" value="1"/>
</dbReference>
<dbReference type="Pfam" id="PF24570">
    <property type="entry name" value="BACK_BPM_SPOP"/>
    <property type="match status" value="1"/>
</dbReference>
<protein>
    <recommendedName>
        <fullName evidence="8">BTB domain-containing protein</fullName>
    </recommendedName>
</protein>